<gene>
    <name evidence="8" type="ORF">B8V81_0953</name>
</gene>
<evidence type="ECO:0000256" key="3">
    <source>
        <dbReference type="ARBA" id="ARBA00023015"/>
    </source>
</evidence>
<dbReference type="PANTHER" id="PTHR46796">
    <property type="entry name" value="HTH-TYPE TRANSCRIPTIONAL ACTIVATOR RHAS-RELATED"/>
    <property type="match status" value="1"/>
</dbReference>
<sequence>MKRTTRSGPAGALLGGELPSDVEWTAITGCDASADGAFWYAVRSTGIFCRPSCRSREPRRDRTLVFRTPEQAMAAGFRSCKRCEPEKAAKPDEAWLSEMEGLIAERLRAGLSLGELADAACLSPWHLHRRFKRATGLTPQQYIRRERIARAKRLLDDTELTAGAVAKECGIPSASRFIALFRQEAGCTPAEYRRRTGGNRDAEGGKAE</sequence>
<keyword evidence="8" id="KW-0808">Transferase</keyword>
<keyword evidence="4" id="KW-0238">DNA-binding</keyword>
<dbReference type="InterPro" id="IPR035451">
    <property type="entry name" value="Ada-like_dom_sf"/>
</dbReference>
<keyword evidence="2 8" id="KW-0489">Methyltransferase</keyword>
<keyword evidence="3" id="KW-0805">Transcription regulation</keyword>
<reference evidence="8 9" key="1">
    <citation type="submission" date="2017-05" db="EMBL/GenBank/DDBJ databases">
        <title>Functional genome analysis of Paenibacillus pasadenensis strain R16: insights on endophytic life style and antifungal activity.</title>
        <authorList>
            <person name="Passera A."/>
            <person name="Marcolungo L."/>
            <person name="Casati P."/>
            <person name="Brasca M."/>
            <person name="Quaglino F."/>
            <person name="Delledonne M."/>
        </authorList>
    </citation>
    <scope>NUCLEOTIDE SEQUENCE [LARGE SCALE GENOMIC DNA]</scope>
    <source>
        <strain evidence="8 9">R16</strain>
    </source>
</reference>
<dbReference type="GO" id="GO:0003908">
    <property type="term" value="F:methylated-DNA-[protein]-cysteine S-methyltransferase activity"/>
    <property type="evidence" value="ECO:0007669"/>
    <property type="project" value="UniProtKB-EC"/>
</dbReference>
<dbReference type="SUPFAM" id="SSF46689">
    <property type="entry name" value="Homeodomain-like"/>
    <property type="match status" value="2"/>
</dbReference>
<comment type="caution">
    <text evidence="8">The sequence shown here is derived from an EMBL/GenBank/DDBJ whole genome shotgun (WGS) entry which is preliminary data.</text>
</comment>
<name>A0A2N5N8U1_9BACL</name>
<dbReference type="Gene3D" id="3.40.10.10">
    <property type="entry name" value="DNA Methylphosphotriester Repair Domain"/>
    <property type="match status" value="1"/>
</dbReference>
<evidence type="ECO:0000256" key="1">
    <source>
        <dbReference type="ARBA" id="ARBA00001947"/>
    </source>
</evidence>
<dbReference type="GO" id="GO:0008270">
    <property type="term" value="F:zinc ion binding"/>
    <property type="evidence" value="ECO:0007669"/>
    <property type="project" value="InterPro"/>
</dbReference>
<feature type="domain" description="HTH araC/xylS-type" evidence="7">
    <location>
        <begin position="97"/>
        <end position="195"/>
    </location>
</feature>
<dbReference type="InterPro" id="IPR009057">
    <property type="entry name" value="Homeodomain-like_sf"/>
</dbReference>
<dbReference type="Pfam" id="PF02805">
    <property type="entry name" value="Ada_Zn_binding"/>
    <property type="match status" value="1"/>
</dbReference>
<comment type="cofactor">
    <cofactor evidence="1">
        <name>Zn(2+)</name>
        <dbReference type="ChEBI" id="CHEBI:29105"/>
    </cofactor>
</comment>
<dbReference type="AlphaFoldDB" id="A0A2N5N8U1"/>
<dbReference type="GO" id="GO:0032259">
    <property type="term" value="P:methylation"/>
    <property type="evidence" value="ECO:0007669"/>
    <property type="project" value="UniProtKB-KW"/>
</dbReference>
<evidence type="ECO:0000256" key="5">
    <source>
        <dbReference type="ARBA" id="ARBA00023159"/>
    </source>
</evidence>
<evidence type="ECO:0000313" key="9">
    <source>
        <dbReference type="Proteomes" id="UP000234789"/>
    </source>
</evidence>
<dbReference type="Gene3D" id="1.10.10.60">
    <property type="entry name" value="Homeodomain-like"/>
    <property type="match status" value="2"/>
</dbReference>
<accession>A0A2N5N8U1</accession>
<dbReference type="InterPro" id="IPR016220">
    <property type="entry name" value="Me-P-triester_DNA_alkyl-Trfase"/>
</dbReference>
<dbReference type="InterPro" id="IPR004026">
    <property type="entry name" value="Ada_DNA_repair_Zn-bd"/>
</dbReference>
<dbReference type="Proteomes" id="UP000234789">
    <property type="component" value="Unassembled WGS sequence"/>
</dbReference>
<evidence type="ECO:0000256" key="2">
    <source>
        <dbReference type="ARBA" id="ARBA00022603"/>
    </source>
</evidence>
<dbReference type="GO" id="GO:0043565">
    <property type="term" value="F:sequence-specific DNA binding"/>
    <property type="evidence" value="ECO:0007669"/>
    <property type="project" value="InterPro"/>
</dbReference>
<dbReference type="PANTHER" id="PTHR46796:SF6">
    <property type="entry name" value="ARAC SUBFAMILY"/>
    <property type="match status" value="1"/>
</dbReference>
<evidence type="ECO:0000313" key="8">
    <source>
        <dbReference type="EMBL" id="PLT46729.1"/>
    </source>
</evidence>
<keyword evidence="5" id="KW-0010">Activator</keyword>
<protein>
    <submittedName>
        <fullName evidence="8">ADA regulatory protein</fullName>
        <ecNumber evidence="8">2.1.1.63</ecNumber>
    </submittedName>
</protein>
<dbReference type="Pfam" id="PF12833">
    <property type="entry name" value="HTH_18"/>
    <property type="match status" value="1"/>
</dbReference>
<dbReference type="GO" id="GO:0006281">
    <property type="term" value="P:DNA repair"/>
    <property type="evidence" value="ECO:0007669"/>
    <property type="project" value="InterPro"/>
</dbReference>
<keyword evidence="9" id="KW-1185">Reference proteome</keyword>
<organism evidence="8 9">
    <name type="scientific">Paenibacillus pasadenensis</name>
    <dbReference type="NCBI Taxonomy" id="217090"/>
    <lineage>
        <taxon>Bacteria</taxon>
        <taxon>Bacillati</taxon>
        <taxon>Bacillota</taxon>
        <taxon>Bacilli</taxon>
        <taxon>Bacillales</taxon>
        <taxon>Paenibacillaceae</taxon>
        <taxon>Paenibacillus</taxon>
    </lineage>
</organism>
<proteinExistence type="predicted"/>
<dbReference type="EC" id="2.1.1.63" evidence="8"/>
<dbReference type="InterPro" id="IPR050204">
    <property type="entry name" value="AraC_XylS_family_regulators"/>
</dbReference>
<dbReference type="PROSITE" id="PS01124">
    <property type="entry name" value="HTH_ARAC_FAMILY_2"/>
    <property type="match status" value="1"/>
</dbReference>
<dbReference type="PIRSF" id="PIRSF000408">
    <property type="entry name" value="Alkyltransferas_AdaA"/>
    <property type="match status" value="1"/>
</dbReference>
<keyword evidence="6" id="KW-0804">Transcription</keyword>
<dbReference type="RefSeq" id="WP_180968379.1">
    <property type="nucleotide sequence ID" value="NZ_NFEZ01000003.1"/>
</dbReference>
<evidence type="ECO:0000259" key="7">
    <source>
        <dbReference type="PROSITE" id="PS01124"/>
    </source>
</evidence>
<dbReference type="InterPro" id="IPR018060">
    <property type="entry name" value="HTH_AraC"/>
</dbReference>
<dbReference type="EMBL" id="NFEZ01000003">
    <property type="protein sequence ID" value="PLT46729.1"/>
    <property type="molecule type" value="Genomic_DNA"/>
</dbReference>
<dbReference type="SUPFAM" id="SSF57884">
    <property type="entry name" value="Ada DNA repair protein, N-terminal domain (N-Ada 10)"/>
    <property type="match status" value="1"/>
</dbReference>
<evidence type="ECO:0000256" key="4">
    <source>
        <dbReference type="ARBA" id="ARBA00023125"/>
    </source>
</evidence>
<dbReference type="SMART" id="SM00342">
    <property type="entry name" value="HTH_ARAC"/>
    <property type="match status" value="1"/>
</dbReference>
<dbReference type="GO" id="GO:0003700">
    <property type="term" value="F:DNA-binding transcription factor activity"/>
    <property type="evidence" value="ECO:0007669"/>
    <property type="project" value="InterPro"/>
</dbReference>
<evidence type="ECO:0000256" key="6">
    <source>
        <dbReference type="ARBA" id="ARBA00023163"/>
    </source>
</evidence>